<organism evidence="3 4">
    <name type="scientific">Nitzschia inconspicua</name>
    <dbReference type="NCBI Taxonomy" id="303405"/>
    <lineage>
        <taxon>Eukaryota</taxon>
        <taxon>Sar</taxon>
        <taxon>Stramenopiles</taxon>
        <taxon>Ochrophyta</taxon>
        <taxon>Bacillariophyta</taxon>
        <taxon>Bacillariophyceae</taxon>
        <taxon>Bacillariophycidae</taxon>
        <taxon>Bacillariales</taxon>
        <taxon>Bacillariaceae</taxon>
        <taxon>Nitzschia</taxon>
    </lineage>
</organism>
<dbReference type="InterPro" id="IPR000120">
    <property type="entry name" value="Amidase"/>
</dbReference>
<comment type="caution">
    <text evidence="3">The sequence shown here is derived from an EMBL/GenBank/DDBJ whole genome shotgun (WGS) entry which is preliminary data.</text>
</comment>
<evidence type="ECO:0000259" key="2">
    <source>
        <dbReference type="Pfam" id="PF01425"/>
    </source>
</evidence>
<name>A0A9K3LY34_9STRA</name>
<reference evidence="3" key="1">
    <citation type="journal article" date="2021" name="Sci. Rep.">
        <title>Diploid genomic architecture of Nitzschia inconspicua, an elite biomass production diatom.</title>
        <authorList>
            <person name="Oliver A."/>
            <person name="Podell S."/>
            <person name="Pinowska A."/>
            <person name="Traller J.C."/>
            <person name="Smith S.R."/>
            <person name="McClure R."/>
            <person name="Beliaev A."/>
            <person name="Bohutskyi P."/>
            <person name="Hill E.A."/>
            <person name="Rabines A."/>
            <person name="Zheng H."/>
            <person name="Allen L.Z."/>
            <person name="Kuo A."/>
            <person name="Grigoriev I.V."/>
            <person name="Allen A.E."/>
            <person name="Hazlebeck D."/>
            <person name="Allen E.E."/>
        </authorList>
    </citation>
    <scope>NUCLEOTIDE SEQUENCE</scope>
    <source>
        <strain evidence="3">Hildebrandi</strain>
    </source>
</reference>
<dbReference type="Pfam" id="PF01425">
    <property type="entry name" value="Amidase"/>
    <property type="match status" value="1"/>
</dbReference>
<dbReference type="AlphaFoldDB" id="A0A9K3LY34"/>
<reference evidence="3" key="2">
    <citation type="submission" date="2021-04" db="EMBL/GenBank/DDBJ databases">
        <authorList>
            <person name="Podell S."/>
        </authorList>
    </citation>
    <scope>NUCLEOTIDE SEQUENCE</scope>
    <source>
        <strain evidence="3">Hildebrandi</strain>
    </source>
</reference>
<comment type="similarity">
    <text evidence="1">Belongs to the amidase family.</text>
</comment>
<dbReference type="GO" id="GO:0003824">
    <property type="term" value="F:catalytic activity"/>
    <property type="evidence" value="ECO:0007669"/>
    <property type="project" value="InterPro"/>
</dbReference>
<sequence length="637" mass="70264">MLLTASLWKQILPSALLGVTLALFVEFLILIKERPVVEEDLPLNITGLPTSGHEYNIVDLSAPSSSGPILTILSYIVTKSPFSPWILRHLLDKNGVYLVRELSARHLRNLPPIHFPVHRATTEQMRHAQKWNDRYGAAIFEKGYVLSRRNPAPGYRSVMDYRNVYRRKGVKPSAVMERLIQGVQGHLAHLNMFASFRPDDIRKQAMESDARWAMGEPLSMWDGVPVAIKDLSPVAGHKICMGSSECMEQVEDDYPAARLRAAGAIIVGTTVSTEGGVTPLGYAAFFDGPFNPYDINYYSGGSSGGSAVAVASGIVPMAVGWDGGGSIRVPASMSGVEGLATTCGRIPFERGSTSTNNKAGPLAPTVTDIALSYLLLSQPHPKSFTTNLIGEAYLPLPYLTDLSTHDPANFNLEGVRLGVFWEHFQHTDAFVYEKSLNAVQFLESKGATIVNITIPYLREIHLSHGLKIVSEFGNLWESPFYNTTYQLEANTEITVMLGRTLTADEILSAEKIRHFAIQYVRKNLFEGLQLDAIVSPMLGDKVPKLPRGYRGYGESNTALVYKIMRFVPLANFLGLPSLTVPIGYEEDTGLPIGFQLLGDAWSEPTLIRLGSVVEQLQKRKTPPAENFFDVLKPWLKS</sequence>
<dbReference type="PANTHER" id="PTHR11895:SF67">
    <property type="entry name" value="AMIDASE DOMAIN-CONTAINING PROTEIN"/>
    <property type="match status" value="1"/>
</dbReference>
<evidence type="ECO:0000313" key="4">
    <source>
        <dbReference type="Proteomes" id="UP000693970"/>
    </source>
</evidence>
<proteinExistence type="inferred from homology"/>
<dbReference type="InterPro" id="IPR020556">
    <property type="entry name" value="Amidase_CS"/>
</dbReference>
<dbReference type="PROSITE" id="PS00571">
    <property type="entry name" value="AMIDASES"/>
    <property type="match status" value="1"/>
</dbReference>
<dbReference type="InterPro" id="IPR023631">
    <property type="entry name" value="Amidase_dom"/>
</dbReference>
<evidence type="ECO:0000313" key="3">
    <source>
        <dbReference type="EMBL" id="KAG7370639.1"/>
    </source>
</evidence>
<feature type="domain" description="Amidase" evidence="2">
    <location>
        <begin position="178"/>
        <end position="606"/>
    </location>
</feature>
<dbReference type="OrthoDB" id="43145at2759"/>
<dbReference type="EMBL" id="JAGRRH010000004">
    <property type="protein sequence ID" value="KAG7370639.1"/>
    <property type="molecule type" value="Genomic_DNA"/>
</dbReference>
<gene>
    <name evidence="3" type="ORF">IV203_019209</name>
</gene>
<dbReference type="PANTHER" id="PTHR11895">
    <property type="entry name" value="TRANSAMIDASE"/>
    <property type="match status" value="1"/>
</dbReference>
<dbReference type="Proteomes" id="UP000693970">
    <property type="component" value="Unassembled WGS sequence"/>
</dbReference>
<protein>
    <submittedName>
        <fullName evidence="3">Amidase</fullName>
    </submittedName>
</protein>
<evidence type="ECO:0000256" key="1">
    <source>
        <dbReference type="ARBA" id="ARBA00009199"/>
    </source>
</evidence>
<keyword evidence="4" id="KW-1185">Reference proteome</keyword>
<accession>A0A9K3LY34</accession>